<dbReference type="CDD" id="cd18186">
    <property type="entry name" value="BTB_POZ_ZBTB_KLHL-like"/>
    <property type="match status" value="1"/>
</dbReference>
<evidence type="ECO:0000313" key="2">
    <source>
        <dbReference type="EMBL" id="KAK6330390.1"/>
    </source>
</evidence>
<name>A0AAV9TX00_9PEZI</name>
<dbReference type="InterPro" id="IPR011333">
    <property type="entry name" value="SKP1/BTB/POZ_sf"/>
</dbReference>
<dbReference type="PROSITE" id="PS50097">
    <property type="entry name" value="BTB"/>
    <property type="match status" value="1"/>
</dbReference>
<proteinExistence type="predicted"/>
<accession>A0AAV9TX00</accession>
<evidence type="ECO:0000313" key="3">
    <source>
        <dbReference type="Proteomes" id="UP001375240"/>
    </source>
</evidence>
<protein>
    <recommendedName>
        <fullName evidence="1">BTB domain-containing protein</fullName>
    </recommendedName>
</protein>
<comment type="caution">
    <text evidence="2">The sequence shown here is derived from an EMBL/GenBank/DDBJ whole genome shotgun (WGS) entry which is preliminary data.</text>
</comment>
<dbReference type="InterPro" id="IPR000210">
    <property type="entry name" value="BTB/POZ_dom"/>
</dbReference>
<dbReference type="EMBL" id="JAVHNQ010000018">
    <property type="protein sequence ID" value="KAK6330390.1"/>
    <property type="molecule type" value="Genomic_DNA"/>
</dbReference>
<dbReference type="SUPFAM" id="SSF54695">
    <property type="entry name" value="POZ domain"/>
    <property type="match status" value="1"/>
</dbReference>
<dbReference type="Pfam" id="PF00651">
    <property type="entry name" value="BTB"/>
    <property type="match status" value="1"/>
</dbReference>
<keyword evidence="3" id="KW-1185">Reference proteome</keyword>
<organism evidence="2 3">
    <name type="scientific">Orbilia brochopaga</name>
    <dbReference type="NCBI Taxonomy" id="3140254"/>
    <lineage>
        <taxon>Eukaryota</taxon>
        <taxon>Fungi</taxon>
        <taxon>Dikarya</taxon>
        <taxon>Ascomycota</taxon>
        <taxon>Pezizomycotina</taxon>
        <taxon>Orbiliomycetes</taxon>
        <taxon>Orbiliales</taxon>
        <taxon>Orbiliaceae</taxon>
        <taxon>Orbilia</taxon>
    </lineage>
</organism>
<reference evidence="2 3" key="1">
    <citation type="submission" date="2019-10" db="EMBL/GenBank/DDBJ databases">
        <authorList>
            <person name="Palmer J.M."/>
        </authorList>
    </citation>
    <scope>NUCLEOTIDE SEQUENCE [LARGE SCALE GENOMIC DNA]</scope>
    <source>
        <strain evidence="2 3">TWF696</strain>
    </source>
</reference>
<dbReference type="Gene3D" id="3.30.710.10">
    <property type="entry name" value="Potassium Channel Kv1.1, Chain A"/>
    <property type="match status" value="1"/>
</dbReference>
<sequence length="239" mass="26899">MPPVFTPPPFPGFGSQLRNPMFSDITLVVGASAVSIPCHRLIIAEHSLRLAPACADPHTRELVISRWEPETIQLVLQYLYTGSVDYHAFDTMMVVYECAKDLEIGCLMEHVIYMVVLGGGRWEVVMSDTRMLTILLEKIFSLTREVERGKAVYRRVFTLLAAVVQQQGLMKEVWFTDLMRSHSGLAPELLRAVLLGEDETGRIGCFHEGCDEIIGEWRKCYSCAGSADIWDAESALDDW</sequence>
<feature type="domain" description="BTB" evidence="1">
    <location>
        <begin position="23"/>
        <end position="88"/>
    </location>
</feature>
<gene>
    <name evidence="2" type="ORF">TWF696_003487</name>
</gene>
<dbReference type="AlphaFoldDB" id="A0AAV9TX00"/>
<dbReference type="Proteomes" id="UP001375240">
    <property type="component" value="Unassembled WGS sequence"/>
</dbReference>
<evidence type="ECO:0000259" key="1">
    <source>
        <dbReference type="PROSITE" id="PS50097"/>
    </source>
</evidence>